<dbReference type="InterPro" id="IPR018060">
    <property type="entry name" value="HTH_AraC"/>
</dbReference>
<protein>
    <submittedName>
        <fullName evidence="6">Helix-turn-helix transcriptional regulator</fullName>
    </submittedName>
</protein>
<dbReference type="AlphaFoldDB" id="A0A5C6VTN9"/>
<dbReference type="InterPro" id="IPR018062">
    <property type="entry name" value="HTH_AraC-typ_CS"/>
</dbReference>
<dbReference type="SUPFAM" id="SSF46689">
    <property type="entry name" value="Homeodomain-like"/>
    <property type="match status" value="2"/>
</dbReference>
<dbReference type="InterPro" id="IPR009057">
    <property type="entry name" value="Homeodomain-like_sf"/>
</dbReference>
<evidence type="ECO:0000256" key="2">
    <source>
        <dbReference type="ARBA" id="ARBA00023125"/>
    </source>
</evidence>
<dbReference type="EMBL" id="VOQS01000001">
    <property type="protein sequence ID" value="TXC86738.1"/>
    <property type="molecule type" value="Genomic_DNA"/>
</dbReference>
<dbReference type="EMBL" id="JAZHGA010000033">
    <property type="protein sequence ID" value="MEM5344389.1"/>
    <property type="molecule type" value="Genomic_DNA"/>
</dbReference>
<proteinExistence type="predicted"/>
<keyword evidence="1" id="KW-0805">Transcription regulation</keyword>
<dbReference type="SMART" id="SM00342">
    <property type="entry name" value="HTH_ARAC"/>
    <property type="match status" value="1"/>
</dbReference>
<feature type="domain" description="HTH araC/xylS-type" evidence="4">
    <location>
        <begin position="50"/>
        <end position="148"/>
    </location>
</feature>
<dbReference type="Proteomes" id="UP000321776">
    <property type="component" value="Unassembled WGS sequence"/>
</dbReference>
<accession>A0A5C6VTN9</accession>
<evidence type="ECO:0000313" key="6">
    <source>
        <dbReference type="EMBL" id="TXC86738.1"/>
    </source>
</evidence>
<dbReference type="PANTHER" id="PTHR46796">
    <property type="entry name" value="HTH-TYPE TRANSCRIPTIONAL ACTIVATOR RHAS-RELATED"/>
    <property type="match status" value="1"/>
</dbReference>
<reference evidence="5 8" key="3">
    <citation type="submission" date="2024-01" db="EMBL/GenBank/DDBJ databases">
        <title>The diversity of rhizobia nodulating Mimosa spp. in eleven states of Brazil covering several biomes is determined by host plant, location, and edaphic factors.</title>
        <authorList>
            <person name="Rouws L."/>
            <person name="Barauna A."/>
            <person name="Beukes C."/>
            <person name="De Faria S.M."/>
            <person name="Gross E."/>
            <person name="Dos Reis Junior F.B."/>
            <person name="Simon M."/>
            <person name="Maluk M."/>
            <person name="Odee D.W."/>
            <person name="Kenicer G."/>
            <person name="Young J.P.W."/>
            <person name="Reis V.M."/>
            <person name="Zilli J."/>
            <person name="James E.K."/>
        </authorList>
    </citation>
    <scope>NUCLEOTIDE SEQUENCE [LARGE SCALE GENOMIC DNA]</scope>
    <source>
        <strain evidence="5 8">JPY530</strain>
    </source>
</reference>
<dbReference type="InterPro" id="IPR050204">
    <property type="entry name" value="AraC_XylS_family_regulators"/>
</dbReference>
<dbReference type="Pfam" id="PF12833">
    <property type="entry name" value="HTH_18"/>
    <property type="match status" value="1"/>
</dbReference>
<dbReference type="Gene3D" id="1.10.10.60">
    <property type="entry name" value="Homeodomain-like"/>
    <property type="match status" value="2"/>
</dbReference>
<dbReference type="PROSITE" id="PS01124">
    <property type="entry name" value="HTH_ARAC_FAMILY_2"/>
    <property type="match status" value="1"/>
</dbReference>
<dbReference type="RefSeq" id="WP_147233380.1">
    <property type="nucleotide sequence ID" value="NZ_JAZHFZ010000034.1"/>
</dbReference>
<keyword evidence="2" id="KW-0238">DNA-binding</keyword>
<evidence type="ECO:0000256" key="3">
    <source>
        <dbReference type="ARBA" id="ARBA00023163"/>
    </source>
</evidence>
<dbReference type="Proteomes" id="UP001481677">
    <property type="component" value="Unassembled WGS sequence"/>
</dbReference>
<evidence type="ECO:0000313" key="8">
    <source>
        <dbReference type="Proteomes" id="UP001481677"/>
    </source>
</evidence>
<dbReference type="PRINTS" id="PR00032">
    <property type="entry name" value="HTHARAC"/>
</dbReference>
<evidence type="ECO:0000259" key="4">
    <source>
        <dbReference type="PROSITE" id="PS01124"/>
    </source>
</evidence>
<dbReference type="GO" id="GO:0003700">
    <property type="term" value="F:DNA-binding transcription factor activity"/>
    <property type="evidence" value="ECO:0007669"/>
    <property type="project" value="InterPro"/>
</dbReference>
<evidence type="ECO:0000313" key="5">
    <source>
        <dbReference type="EMBL" id="MEM5344389.1"/>
    </source>
</evidence>
<evidence type="ECO:0000313" key="7">
    <source>
        <dbReference type="Proteomes" id="UP000321776"/>
    </source>
</evidence>
<dbReference type="GO" id="GO:0043565">
    <property type="term" value="F:sequence-specific DNA binding"/>
    <property type="evidence" value="ECO:0007669"/>
    <property type="project" value="InterPro"/>
</dbReference>
<organism evidence="6 7">
    <name type="scientific">Paraburkholderia azotifigens</name>
    <dbReference type="NCBI Taxonomy" id="2057004"/>
    <lineage>
        <taxon>Bacteria</taxon>
        <taxon>Pseudomonadati</taxon>
        <taxon>Pseudomonadota</taxon>
        <taxon>Betaproteobacteria</taxon>
        <taxon>Burkholderiales</taxon>
        <taxon>Burkholderiaceae</taxon>
        <taxon>Paraburkholderia</taxon>
    </lineage>
</organism>
<keyword evidence="8" id="KW-1185">Reference proteome</keyword>
<sequence>MLKDKMRYLLPLAFSDMERISRLLTGQDERCGSRSEVRDSHSSTELDVIEAARGLMLATLSTGKSIEAVAASVRMSKRHFLRVFKRATGTTPHSWRLVEKVRSSQQDLLKGDLSLSEIAHAYGFADQAHYSRVFKRVVGTSPGVWRNWAQPIVERRPTVRKFG</sequence>
<reference evidence="6 7" key="1">
    <citation type="journal article" date="2018" name="Int. J. Syst. Evol. Microbiol.">
        <title>Paraburkholderia azotifigens sp. nov., a nitrogen-fixing bacterium isolated from paddy soil.</title>
        <authorList>
            <person name="Choi G.M."/>
            <person name="Im W.T."/>
        </authorList>
    </citation>
    <scope>NUCLEOTIDE SEQUENCE [LARGE SCALE GENOMIC DNA]</scope>
    <source>
        <strain evidence="6 7">NF 2-5-3</strain>
    </source>
</reference>
<dbReference type="PROSITE" id="PS00041">
    <property type="entry name" value="HTH_ARAC_FAMILY_1"/>
    <property type="match status" value="1"/>
</dbReference>
<reference evidence="6" key="2">
    <citation type="submission" date="2019-08" db="EMBL/GenBank/DDBJ databases">
        <authorList>
            <person name="Im W.-T."/>
        </authorList>
    </citation>
    <scope>NUCLEOTIDE SEQUENCE</scope>
    <source>
        <strain evidence="6">NF 2-5-3</strain>
    </source>
</reference>
<keyword evidence="3" id="KW-0804">Transcription</keyword>
<name>A0A5C6VTN9_9BURK</name>
<comment type="caution">
    <text evidence="6">The sequence shown here is derived from an EMBL/GenBank/DDBJ whole genome shotgun (WGS) entry which is preliminary data.</text>
</comment>
<dbReference type="InterPro" id="IPR020449">
    <property type="entry name" value="Tscrpt_reg_AraC-type_HTH"/>
</dbReference>
<gene>
    <name evidence="6" type="ORF">FRZ40_03595</name>
    <name evidence="5" type="ORF">V4C56_32785</name>
</gene>
<evidence type="ECO:0000256" key="1">
    <source>
        <dbReference type="ARBA" id="ARBA00023015"/>
    </source>
</evidence>